<name>A0A656IF40_SALE2</name>
<organism evidence="1 2">
    <name type="scientific">Salmonella enteritidis (strain 2009K0958)</name>
    <dbReference type="NCBI Taxonomy" id="1192586"/>
    <lineage>
        <taxon>Bacteria</taxon>
        <taxon>Pseudomonadati</taxon>
        <taxon>Pseudomonadota</taxon>
        <taxon>Gammaproteobacteria</taxon>
        <taxon>Enterobacterales</taxon>
        <taxon>Enterobacteriaceae</taxon>
        <taxon>Salmonella</taxon>
    </lineage>
</organism>
<dbReference type="AlphaFoldDB" id="A0A656IF40"/>
<accession>A0A656IF40</accession>
<evidence type="ECO:0000313" key="1">
    <source>
        <dbReference type="EMBL" id="EPI70376.1"/>
    </source>
</evidence>
<evidence type="ECO:0000313" key="2">
    <source>
        <dbReference type="Proteomes" id="UP000014535"/>
    </source>
</evidence>
<comment type="caution">
    <text evidence="1">The sequence shown here is derived from an EMBL/GenBank/DDBJ whole genome shotgun (WGS) entry which is preliminary data.</text>
</comment>
<protein>
    <submittedName>
        <fullName evidence="1">Uncharacterized protein</fullName>
    </submittedName>
</protein>
<dbReference type="Proteomes" id="UP000014535">
    <property type="component" value="Unassembled WGS sequence"/>
</dbReference>
<dbReference type="EMBL" id="ATFT01000039">
    <property type="protein sequence ID" value="EPI70376.1"/>
    <property type="molecule type" value="Genomic_DNA"/>
</dbReference>
<gene>
    <name evidence="1" type="ORF">A673_02125</name>
</gene>
<reference evidence="1 2" key="1">
    <citation type="submission" date="2013-04" db="EMBL/GenBank/DDBJ databases">
        <authorList>
            <person name="McClelland M."/>
            <person name="Porwollik S."/>
            <person name="Desai P."/>
            <person name="Cheng P."/>
            <person name="Wollam A."/>
            <person name="Pepin K."/>
            <person name="Palsikar V.B."/>
            <person name="Fulton L."/>
            <person name="Fulton R."/>
            <person name="Delehaunty K."/>
            <person name="Fronick C."/>
            <person name="Godfrey J."/>
            <person name="Waligorski J."/>
            <person name="Appelbaum E."/>
            <person name="Tomlinson C."/>
            <person name="Warren W."/>
            <person name="Sodergren E."/>
            <person name="Weinstock G."/>
            <person name="Wilson R.K."/>
        </authorList>
    </citation>
    <scope>NUCLEOTIDE SEQUENCE [LARGE SCALE GENOMIC DNA]</scope>
    <source>
        <strain evidence="1 2">2009K0958</strain>
    </source>
</reference>
<proteinExistence type="predicted"/>
<sequence>MLCCRYAMLPGSGAKGLSGITHRPNKRSVIQQRAYFLSSGV</sequence>